<feature type="compositionally biased region" description="Pro residues" evidence="1">
    <location>
        <begin position="285"/>
        <end position="304"/>
    </location>
</feature>
<gene>
    <name evidence="2" type="ORF">EV421DRAFT_1900048</name>
</gene>
<sequence>MPEESFPQLREAIAVMSRFMEYFSKITWKDAGNQSRSFNWDAELSVVDFEGWEARALNRNEAEELTWSCGTKEKTSPGGERQESAALLGILLRAIAERLAPHSTLLSEIREWFAPSYAPKVAIPDSTKAPISLTTLHFPFMEYTVTNPEFIATFEYPDFPVEEELPRPSPSYRESVLPSDTPRMEVIEIYSDSLSSPANAWEEGSYFVLNGCSPAFNEGTPIVVPDLEFDFPSLVKACMEQEEFFANLDAHDPFDSSSPLTMPPSSPEIKALLGLILDLPTASPASPPDAPMSDMGPPPMPHTPCMPNVNQRPTASTSRGL</sequence>
<feature type="compositionally biased region" description="Polar residues" evidence="1">
    <location>
        <begin position="308"/>
        <end position="321"/>
    </location>
</feature>
<evidence type="ECO:0000313" key="3">
    <source>
        <dbReference type="Proteomes" id="UP001175226"/>
    </source>
</evidence>
<reference evidence="2" key="1">
    <citation type="submission" date="2023-06" db="EMBL/GenBank/DDBJ databases">
        <authorList>
            <consortium name="Lawrence Berkeley National Laboratory"/>
            <person name="Ahrendt S."/>
            <person name="Sahu N."/>
            <person name="Indic B."/>
            <person name="Wong-Bajracharya J."/>
            <person name="Merenyi Z."/>
            <person name="Ke H.-M."/>
            <person name="Monk M."/>
            <person name="Kocsube S."/>
            <person name="Drula E."/>
            <person name="Lipzen A."/>
            <person name="Balint B."/>
            <person name="Henrissat B."/>
            <person name="Andreopoulos B."/>
            <person name="Martin F.M."/>
            <person name="Harder C.B."/>
            <person name="Rigling D."/>
            <person name="Ford K.L."/>
            <person name="Foster G.D."/>
            <person name="Pangilinan J."/>
            <person name="Papanicolaou A."/>
            <person name="Barry K."/>
            <person name="LaButti K."/>
            <person name="Viragh M."/>
            <person name="Koriabine M."/>
            <person name="Yan M."/>
            <person name="Riley R."/>
            <person name="Champramary S."/>
            <person name="Plett K.L."/>
            <person name="Tsai I.J."/>
            <person name="Slot J."/>
            <person name="Sipos G."/>
            <person name="Plett J."/>
            <person name="Nagy L.G."/>
            <person name="Grigoriev I.V."/>
        </authorList>
    </citation>
    <scope>NUCLEOTIDE SEQUENCE</scope>
    <source>
        <strain evidence="2">FPL87.14</strain>
    </source>
</reference>
<evidence type="ECO:0000313" key="2">
    <source>
        <dbReference type="EMBL" id="KAK0449361.1"/>
    </source>
</evidence>
<dbReference type="Proteomes" id="UP001175226">
    <property type="component" value="Unassembled WGS sequence"/>
</dbReference>
<feature type="region of interest" description="Disordered" evidence="1">
    <location>
        <begin position="280"/>
        <end position="321"/>
    </location>
</feature>
<keyword evidence="3" id="KW-1185">Reference proteome</keyword>
<proteinExistence type="predicted"/>
<organism evidence="2 3">
    <name type="scientific">Armillaria borealis</name>
    <dbReference type="NCBI Taxonomy" id="47425"/>
    <lineage>
        <taxon>Eukaryota</taxon>
        <taxon>Fungi</taxon>
        <taxon>Dikarya</taxon>
        <taxon>Basidiomycota</taxon>
        <taxon>Agaricomycotina</taxon>
        <taxon>Agaricomycetes</taxon>
        <taxon>Agaricomycetidae</taxon>
        <taxon>Agaricales</taxon>
        <taxon>Marasmiineae</taxon>
        <taxon>Physalacriaceae</taxon>
        <taxon>Armillaria</taxon>
    </lineage>
</organism>
<evidence type="ECO:0000256" key="1">
    <source>
        <dbReference type="SAM" id="MobiDB-lite"/>
    </source>
</evidence>
<comment type="caution">
    <text evidence="2">The sequence shown here is derived from an EMBL/GenBank/DDBJ whole genome shotgun (WGS) entry which is preliminary data.</text>
</comment>
<name>A0AA39JUV8_9AGAR</name>
<accession>A0AA39JUV8</accession>
<dbReference type="EMBL" id="JAUEPT010000008">
    <property type="protein sequence ID" value="KAK0449361.1"/>
    <property type="molecule type" value="Genomic_DNA"/>
</dbReference>
<protein>
    <submittedName>
        <fullName evidence="2">Uncharacterized protein</fullName>
    </submittedName>
</protein>
<dbReference type="AlphaFoldDB" id="A0AA39JUV8"/>